<proteinExistence type="predicted"/>
<dbReference type="Proteomes" id="UP000053237">
    <property type="component" value="Unassembled WGS sequence"/>
</dbReference>
<organism evidence="2 3">
    <name type="scientific">Albugo candida</name>
    <dbReference type="NCBI Taxonomy" id="65357"/>
    <lineage>
        <taxon>Eukaryota</taxon>
        <taxon>Sar</taxon>
        <taxon>Stramenopiles</taxon>
        <taxon>Oomycota</taxon>
        <taxon>Peronosporomycetes</taxon>
        <taxon>Albuginales</taxon>
        <taxon>Albuginaceae</taxon>
        <taxon>Albugo</taxon>
    </lineage>
</organism>
<sequence>MSSEVVFCPDSLSVVQSWFQGDDGAEENPVEKKQISNHHLQLYGSSKNQVSSEVIQLRQKVFGKSAAFLTKRKKQHIIENDEDTCTDDELPKHRKQQSSPADKTRTIEGKRKLNSHDEILEQLRDSERRRKAKNEKQKRRKQRKKGNMNSTNGSVKIQ</sequence>
<evidence type="ECO:0000256" key="1">
    <source>
        <dbReference type="SAM" id="MobiDB-lite"/>
    </source>
</evidence>
<evidence type="ECO:0000313" key="2">
    <source>
        <dbReference type="EMBL" id="CCI46530.1"/>
    </source>
</evidence>
<accession>A0A024GIE7</accession>
<dbReference type="AlphaFoldDB" id="A0A024GIE7"/>
<keyword evidence="3" id="KW-1185">Reference proteome</keyword>
<comment type="caution">
    <text evidence="2">The sequence shown here is derived from an EMBL/GenBank/DDBJ whole genome shotgun (WGS) entry which is preliminary data.</text>
</comment>
<feature type="compositionally biased region" description="Basic and acidic residues" evidence="1">
    <location>
        <begin position="102"/>
        <end position="128"/>
    </location>
</feature>
<feature type="compositionally biased region" description="Basic residues" evidence="1">
    <location>
        <begin position="129"/>
        <end position="146"/>
    </location>
</feature>
<gene>
    <name evidence="2" type="ORF">BN9_074590</name>
</gene>
<feature type="compositionally biased region" description="Polar residues" evidence="1">
    <location>
        <begin position="147"/>
        <end position="158"/>
    </location>
</feature>
<dbReference type="InParanoid" id="A0A024GIE7"/>
<feature type="region of interest" description="Disordered" evidence="1">
    <location>
        <begin position="74"/>
        <end position="158"/>
    </location>
</feature>
<dbReference type="EMBL" id="CAIX01000129">
    <property type="protein sequence ID" value="CCI46530.1"/>
    <property type="molecule type" value="Genomic_DNA"/>
</dbReference>
<evidence type="ECO:0000313" key="3">
    <source>
        <dbReference type="Proteomes" id="UP000053237"/>
    </source>
</evidence>
<protein>
    <submittedName>
        <fullName evidence="2">Uncharacterized protein</fullName>
    </submittedName>
</protein>
<reference evidence="2 3" key="1">
    <citation type="submission" date="2012-05" db="EMBL/GenBank/DDBJ databases">
        <title>Recombination and specialization in a pathogen metapopulation.</title>
        <authorList>
            <person name="Gardiner A."/>
            <person name="Kemen E."/>
            <person name="Schultz-Larsen T."/>
            <person name="MacLean D."/>
            <person name="Van Oosterhout C."/>
            <person name="Jones J.D.G."/>
        </authorList>
    </citation>
    <scope>NUCLEOTIDE SEQUENCE [LARGE SCALE GENOMIC DNA]</scope>
    <source>
        <strain evidence="2 3">Ac Nc2</strain>
    </source>
</reference>
<name>A0A024GIE7_9STRA</name>